<dbReference type="InterPro" id="IPR007012">
    <property type="entry name" value="PolA_pol_cen_dom"/>
</dbReference>
<evidence type="ECO:0000256" key="10">
    <source>
        <dbReference type="ARBA" id="ARBA00022884"/>
    </source>
</evidence>
<evidence type="ECO:0000256" key="15">
    <source>
        <dbReference type="PIRSR" id="PIRSR018425-2"/>
    </source>
</evidence>
<dbReference type="GO" id="GO:0046872">
    <property type="term" value="F:metal ion binding"/>
    <property type="evidence" value="ECO:0007669"/>
    <property type="project" value="UniProtKB-KW"/>
</dbReference>
<dbReference type="GO" id="GO:0005634">
    <property type="term" value="C:nucleus"/>
    <property type="evidence" value="ECO:0007669"/>
    <property type="project" value="UniProtKB-SubCell"/>
</dbReference>
<feature type="binding site" evidence="15">
    <location>
        <position position="103"/>
    </location>
    <ligand>
        <name>Mg(2+)</name>
        <dbReference type="ChEBI" id="CHEBI:18420"/>
        <label>2</label>
        <note>catalytic</note>
    </ligand>
</feature>
<evidence type="ECO:0000256" key="14">
    <source>
        <dbReference type="PIRSR" id="PIRSR018425-1"/>
    </source>
</evidence>
<reference evidence="20 21" key="1">
    <citation type="journal article" date="2018" name="Nat. Ecol. Evol.">
        <title>Pezizomycetes genomes reveal the molecular basis of ectomycorrhizal truffle lifestyle.</title>
        <authorList>
            <person name="Murat C."/>
            <person name="Payen T."/>
            <person name="Noel B."/>
            <person name="Kuo A."/>
            <person name="Morin E."/>
            <person name="Chen J."/>
            <person name="Kohler A."/>
            <person name="Krizsan K."/>
            <person name="Balestrini R."/>
            <person name="Da Silva C."/>
            <person name="Montanini B."/>
            <person name="Hainaut M."/>
            <person name="Levati E."/>
            <person name="Barry K.W."/>
            <person name="Belfiori B."/>
            <person name="Cichocki N."/>
            <person name="Clum A."/>
            <person name="Dockter R.B."/>
            <person name="Fauchery L."/>
            <person name="Guy J."/>
            <person name="Iotti M."/>
            <person name="Le Tacon F."/>
            <person name="Lindquist E.A."/>
            <person name="Lipzen A."/>
            <person name="Malagnac F."/>
            <person name="Mello A."/>
            <person name="Molinier V."/>
            <person name="Miyauchi S."/>
            <person name="Poulain J."/>
            <person name="Riccioni C."/>
            <person name="Rubini A."/>
            <person name="Sitrit Y."/>
            <person name="Splivallo R."/>
            <person name="Traeger S."/>
            <person name="Wang M."/>
            <person name="Zifcakova L."/>
            <person name="Wipf D."/>
            <person name="Zambonelli A."/>
            <person name="Paolocci F."/>
            <person name="Nowrousian M."/>
            <person name="Ottonello S."/>
            <person name="Baldrian P."/>
            <person name="Spatafora J.W."/>
            <person name="Henrissat B."/>
            <person name="Nagy L.G."/>
            <person name="Aury J.M."/>
            <person name="Wincker P."/>
            <person name="Grigoriev I.V."/>
            <person name="Bonfante P."/>
            <person name="Martin F.M."/>
        </authorList>
    </citation>
    <scope>NUCLEOTIDE SEQUENCE [LARGE SCALE GENOMIC DNA]</scope>
    <source>
        <strain evidence="20 21">CCBAS932</strain>
    </source>
</reference>
<evidence type="ECO:0000256" key="1">
    <source>
        <dbReference type="ARBA" id="ARBA00001936"/>
    </source>
</evidence>
<evidence type="ECO:0000256" key="7">
    <source>
        <dbReference type="ARBA" id="ARBA00022741"/>
    </source>
</evidence>
<evidence type="ECO:0000313" key="21">
    <source>
        <dbReference type="Proteomes" id="UP000277580"/>
    </source>
</evidence>
<accession>A0A3N4KGS6</accession>
<evidence type="ECO:0000256" key="11">
    <source>
        <dbReference type="ARBA" id="ARBA00023211"/>
    </source>
</evidence>
<dbReference type="GO" id="GO:0005524">
    <property type="term" value="F:ATP binding"/>
    <property type="evidence" value="ECO:0007669"/>
    <property type="project" value="UniProtKB-UniRule"/>
</dbReference>
<comment type="cofactor">
    <cofactor evidence="15">
        <name>Mg(2+)</name>
        <dbReference type="ChEBI" id="CHEBI:18420"/>
    </cofactor>
    <text evidence="15">Binds 2 magnesium ions. Also active with manganese.</text>
</comment>
<dbReference type="InterPro" id="IPR048840">
    <property type="entry name" value="PolA_pol_NTPase"/>
</dbReference>
<evidence type="ECO:0000256" key="4">
    <source>
        <dbReference type="ARBA" id="ARBA00022664"/>
    </source>
</evidence>
<keyword evidence="6 15" id="KW-0479">Metal-binding</keyword>
<feature type="domain" description="Poly(A) polymerase RNA-binding" evidence="17">
    <location>
        <begin position="356"/>
        <end position="536"/>
    </location>
</feature>
<feature type="binding site" evidence="14">
    <location>
        <position position="156"/>
    </location>
    <ligand>
        <name>ATP</name>
        <dbReference type="ChEBI" id="CHEBI:30616"/>
    </ligand>
</feature>
<feature type="binding site" evidence="14">
    <location>
        <position position="218"/>
    </location>
    <ligand>
        <name>ATP</name>
        <dbReference type="ChEBI" id="CHEBI:30616"/>
    </ligand>
</feature>
<dbReference type="GO" id="GO:1990817">
    <property type="term" value="F:poly(A) RNA polymerase activity"/>
    <property type="evidence" value="ECO:0007669"/>
    <property type="project" value="UniProtKB-UniRule"/>
</dbReference>
<keyword evidence="10" id="KW-0694">RNA-binding</keyword>
<comment type="function">
    <text evidence="13">Polymerase that creates the 3'-poly(A) tail of mRNA's.</text>
</comment>
<dbReference type="CDD" id="cd05402">
    <property type="entry name" value="NT_PAP_TUTase"/>
    <property type="match status" value="1"/>
</dbReference>
<evidence type="ECO:0000256" key="16">
    <source>
        <dbReference type="SAM" id="MobiDB-lite"/>
    </source>
</evidence>
<dbReference type="SUPFAM" id="SSF81301">
    <property type="entry name" value="Nucleotidyltransferase"/>
    <property type="match status" value="1"/>
</dbReference>
<keyword evidence="8 13" id="KW-0067">ATP-binding</keyword>
<keyword evidence="7 13" id="KW-0547">Nucleotide-binding</keyword>
<dbReference type="InterPro" id="IPR014492">
    <property type="entry name" value="PolyA_polymerase"/>
</dbReference>
<feature type="domain" description="Poly(A) polymerase nucleotidyltransferase" evidence="19">
    <location>
        <begin position="9"/>
        <end position="204"/>
    </location>
</feature>
<evidence type="ECO:0000256" key="2">
    <source>
        <dbReference type="ARBA" id="ARBA00004123"/>
    </source>
</evidence>
<dbReference type="Gene3D" id="1.10.1410.10">
    <property type="match status" value="1"/>
</dbReference>
<comment type="subcellular location">
    <subcellularLocation>
        <location evidence="2 13">Nucleus</location>
    </subcellularLocation>
</comment>
<dbReference type="Pfam" id="PF04926">
    <property type="entry name" value="PAP_RNA-bind"/>
    <property type="match status" value="1"/>
</dbReference>
<dbReference type="PANTHER" id="PTHR10682:SF10">
    <property type="entry name" value="POLYNUCLEOTIDE ADENYLYLTRANSFERASE"/>
    <property type="match status" value="1"/>
</dbReference>
<evidence type="ECO:0000256" key="5">
    <source>
        <dbReference type="ARBA" id="ARBA00022679"/>
    </source>
</evidence>
<dbReference type="FunFam" id="1.10.1410.10:FF:000001">
    <property type="entry name" value="Putative poly(A) polymerase gamma"/>
    <property type="match status" value="1"/>
</dbReference>
<dbReference type="AlphaFoldDB" id="A0A3N4KGS6"/>
<feature type="binding site" evidence="15">
    <location>
        <position position="103"/>
    </location>
    <ligand>
        <name>Mg(2+)</name>
        <dbReference type="ChEBI" id="CHEBI:18420"/>
        <label>1</label>
        <note>catalytic</note>
    </ligand>
</feature>
<dbReference type="InterPro" id="IPR011068">
    <property type="entry name" value="NuclTrfase_I-like_C"/>
</dbReference>
<evidence type="ECO:0000259" key="17">
    <source>
        <dbReference type="Pfam" id="PF04926"/>
    </source>
</evidence>
<dbReference type="InterPro" id="IPR007010">
    <property type="entry name" value="PolA_pol_RNA-bd_dom"/>
</dbReference>
<dbReference type="GO" id="GO:0006397">
    <property type="term" value="P:mRNA processing"/>
    <property type="evidence" value="ECO:0007669"/>
    <property type="project" value="UniProtKB-KW"/>
</dbReference>
<protein>
    <recommendedName>
        <fullName evidence="13">Poly(A) polymerase</fullName>
        <ecNumber evidence="13">2.7.7.19</ecNumber>
    </recommendedName>
</protein>
<dbReference type="PIRSF" id="PIRSF018425">
    <property type="entry name" value="PolyA_polymerase"/>
    <property type="match status" value="1"/>
</dbReference>
<name>A0A3N4KGS6_9PEZI</name>
<comment type="cofactor">
    <cofactor evidence="1">
        <name>Mn(2+)</name>
        <dbReference type="ChEBI" id="CHEBI:29035"/>
    </cofactor>
</comment>
<dbReference type="STRING" id="1392247.A0A3N4KGS6"/>
<keyword evidence="5 13" id="KW-0808">Transferase</keyword>
<organism evidence="20 21">
    <name type="scientific">Morchella conica CCBAS932</name>
    <dbReference type="NCBI Taxonomy" id="1392247"/>
    <lineage>
        <taxon>Eukaryota</taxon>
        <taxon>Fungi</taxon>
        <taxon>Dikarya</taxon>
        <taxon>Ascomycota</taxon>
        <taxon>Pezizomycotina</taxon>
        <taxon>Pezizomycetes</taxon>
        <taxon>Pezizales</taxon>
        <taxon>Morchellaceae</taxon>
        <taxon>Morchella</taxon>
    </lineage>
</organism>
<feature type="domain" description="Poly(A) polymerase central" evidence="18">
    <location>
        <begin position="209"/>
        <end position="354"/>
    </location>
</feature>
<keyword evidence="9 15" id="KW-0460">Magnesium</keyword>
<dbReference type="Gene3D" id="3.30.460.10">
    <property type="entry name" value="Beta Polymerase, domain 2"/>
    <property type="match status" value="1"/>
</dbReference>
<keyword evidence="11" id="KW-0464">Manganese</keyword>
<dbReference type="FunCoup" id="A0A3N4KGS6">
    <property type="interactions" value="976"/>
</dbReference>
<evidence type="ECO:0000256" key="6">
    <source>
        <dbReference type="ARBA" id="ARBA00022723"/>
    </source>
</evidence>
<evidence type="ECO:0000259" key="18">
    <source>
        <dbReference type="Pfam" id="PF04928"/>
    </source>
</evidence>
<feature type="binding site" evidence="14">
    <location>
        <position position="227"/>
    </location>
    <ligand>
        <name>ATP</name>
        <dbReference type="ChEBI" id="CHEBI:30616"/>
    </ligand>
</feature>
<comment type="catalytic activity">
    <reaction evidence="13">
        <text>RNA(n) + ATP = RNA(n)-3'-adenine ribonucleotide + diphosphate</text>
        <dbReference type="Rhea" id="RHEA:11332"/>
        <dbReference type="Rhea" id="RHEA-COMP:14527"/>
        <dbReference type="Rhea" id="RHEA-COMP:17347"/>
        <dbReference type="ChEBI" id="CHEBI:30616"/>
        <dbReference type="ChEBI" id="CHEBI:33019"/>
        <dbReference type="ChEBI" id="CHEBI:140395"/>
        <dbReference type="ChEBI" id="CHEBI:173115"/>
        <dbReference type="EC" id="2.7.7.19"/>
    </reaction>
</comment>
<evidence type="ECO:0000256" key="12">
    <source>
        <dbReference type="ARBA" id="ARBA00023242"/>
    </source>
</evidence>
<dbReference type="SUPFAM" id="SSF55003">
    <property type="entry name" value="PAP/Archaeal CCA-adding enzyme, C-terminal domain"/>
    <property type="match status" value="1"/>
</dbReference>
<evidence type="ECO:0000256" key="8">
    <source>
        <dbReference type="ARBA" id="ARBA00022840"/>
    </source>
</evidence>
<dbReference type="InParanoid" id="A0A3N4KGS6"/>
<keyword evidence="12 13" id="KW-0539">Nucleus</keyword>
<evidence type="ECO:0000259" key="19">
    <source>
        <dbReference type="Pfam" id="PF20750"/>
    </source>
</evidence>
<dbReference type="Pfam" id="PF04928">
    <property type="entry name" value="PAP_central"/>
    <property type="match status" value="1"/>
</dbReference>
<dbReference type="InterPro" id="IPR043519">
    <property type="entry name" value="NT_sf"/>
</dbReference>
<dbReference type="Gene3D" id="3.30.70.590">
    <property type="entry name" value="Poly(A) polymerase predicted RNA binding domain"/>
    <property type="match status" value="1"/>
</dbReference>
<dbReference type="FunFam" id="3.30.460.10:FF:000002">
    <property type="entry name" value="Poly(A) polymerase alpha, putative"/>
    <property type="match status" value="1"/>
</dbReference>
<evidence type="ECO:0000256" key="3">
    <source>
        <dbReference type="ARBA" id="ARBA00010912"/>
    </source>
</evidence>
<dbReference type="OrthoDB" id="412748at2759"/>
<proteinExistence type="inferred from homology"/>
<keyword evidence="21" id="KW-1185">Reference proteome</keyword>
<feature type="region of interest" description="Disordered" evidence="16">
    <location>
        <begin position="1"/>
        <end position="24"/>
    </location>
</feature>
<sequence>MSEQPKQYGVTPPITVAGPTEKEVERNQTLIEELKKQDSFESQEESAKRTQVLVALQSLTENFVRKVCVGKGMPEHIVKNSGGKIFTYGSYRLGVYGPGSDIDTLLVTPAHISRHDFFTTLPPMLQELNPPPEDLSIVPDAYVPIIKFELQGISIDLIFARLPNINSVPRDMVLNDKELLRGCDEVNLRCLNGCRVTDEILALVPKTGVFKMALRAIKLWAKRRAIYGNVIGFPGGVAWAMLVARICQLYPMAVSSVIISKFFKIMGSWTWPQPVLLKGIEDGPLNVRVWNPKIYASDRSHLMPIITPAYPSMCATHNITKSTKTIIIREMARANEVVNRIMVGTSSWDNLFERHSFFTNGYRYYLSVIASAKGKEQLLGWSGLVESKLRHLVMKLEQIETIKLAHPFNRGFDKVHFCATEEEAISVAHGEIRSVGIHDGVKTAETDLKDQNGDSESKEEDDSKIKVYTTTYYIGLEINSEISKQIDISWASQEFYDMCKSSEHYNVEEQSINIALTRNYELPDDVFHAGDTKPVKQTKKKIIKKKVNTVANGNGKKRNADEKGVGFELSEGGHVKMRLYGTKATEATRSLSDSKNYYAENIAQELLP</sequence>
<feature type="binding site" evidence="15">
    <location>
        <position position="101"/>
    </location>
    <ligand>
        <name>Mg(2+)</name>
        <dbReference type="ChEBI" id="CHEBI:18420"/>
        <label>1</label>
        <note>catalytic</note>
    </ligand>
</feature>
<dbReference type="Proteomes" id="UP000277580">
    <property type="component" value="Unassembled WGS sequence"/>
</dbReference>
<gene>
    <name evidence="20" type="ORF">P167DRAFT_547867</name>
</gene>
<dbReference type="GO" id="GO:0031123">
    <property type="term" value="P:RNA 3'-end processing"/>
    <property type="evidence" value="ECO:0007669"/>
    <property type="project" value="InterPro"/>
</dbReference>
<comment type="similarity">
    <text evidence="3 13">Belongs to the poly(A) polymerase family.</text>
</comment>
<feature type="binding site" evidence="14">
    <location>
        <begin position="101"/>
        <end position="103"/>
    </location>
    <ligand>
        <name>ATP</name>
        <dbReference type="ChEBI" id="CHEBI:30616"/>
    </ligand>
</feature>
<dbReference type="EC" id="2.7.7.19" evidence="13"/>
<evidence type="ECO:0000256" key="9">
    <source>
        <dbReference type="ARBA" id="ARBA00022842"/>
    </source>
</evidence>
<dbReference type="Pfam" id="PF20750">
    <property type="entry name" value="PAP_NTPase"/>
    <property type="match status" value="1"/>
</dbReference>
<feature type="binding site" evidence="14">
    <location>
        <begin position="236"/>
        <end position="237"/>
    </location>
    <ligand>
        <name>ATP</name>
        <dbReference type="ChEBI" id="CHEBI:30616"/>
    </ligand>
</feature>
<dbReference type="SUPFAM" id="SSF81631">
    <property type="entry name" value="PAP/OAS1 substrate-binding domain"/>
    <property type="match status" value="1"/>
</dbReference>
<evidence type="ECO:0000313" key="20">
    <source>
        <dbReference type="EMBL" id="RPB09753.1"/>
    </source>
</evidence>
<dbReference type="EMBL" id="ML119149">
    <property type="protein sequence ID" value="RPB09753.1"/>
    <property type="molecule type" value="Genomic_DNA"/>
</dbReference>
<feature type="binding site" evidence="15">
    <location>
        <position position="156"/>
    </location>
    <ligand>
        <name>Mg(2+)</name>
        <dbReference type="ChEBI" id="CHEBI:18420"/>
        <label>2</label>
        <note>catalytic</note>
    </ligand>
</feature>
<feature type="binding site" evidence="15">
    <location>
        <position position="101"/>
    </location>
    <ligand>
        <name>Mg(2+)</name>
        <dbReference type="ChEBI" id="CHEBI:18420"/>
        <label>2</label>
        <note>catalytic</note>
    </ligand>
</feature>
<dbReference type="PANTHER" id="PTHR10682">
    <property type="entry name" value="POLY A POLYMERASE"/>
    <property type="match status" value="1"/>
</dbReference>
<evidence type="ECO:0000256" key="13">
    <source>
        <dbReference type="PIRNR" id="PIRNR018425"/>
    </source>
</evidence>
<keyword evidence="4 13" id="KW-0507">mRNA processing</keyword>
<dbReference type="GO" id="GO:0003723">
    <property type="term" value="F:RNA binding"/>
    <property type="evidence" value="ECO:0007669"/>
    <property type="project" value="UniProtKB-UniRule"/>
</dbReference>
<dbReference type="FunFam" id="3.30.70.590:FF:000003">
    <property type="entry name" value="Poly(A) polymerase"/>
    <property type="match status" value="1"/>
</dbReference>